<dbReference type="InterPro" id="IPR052044">
    <property type="entry name" value="PKS_Associated_Protein"/>
</dbReference>
<accession>A0A411YED2</accession>
<evidence type="ECO:0000313" key="2">
    <source>
        <dbReference type="EMBL" id="QBI19575.1"/>
    </source>
</evidence>
<organism evidence="2 3">
    <name type="scientific">Egibacter rhizosphaerae</name>
    <dbReference type="NCBI Taxonomy" id="1670831"/>
    <lineage>
        <taxon>Bacteria</taxon>
        <taxon>Bacillati</taxon>
        <taxon>Actinomycetota</taxon>
        <taxon>Nitriliruptoria</taxon>
        <taxon>Egibacterales</taxon>
        <taxon>Egibacteraceae</taxon>
        <taxon>Egibacter</taxon>
    </lineage>
</organism>
<dbReference type="SUPFAM" id="SSF51182">
    <property type="entry name" value="RmlC-like cupins"/>
    <property type="match status" value="1"/>
</dbReference>
<dbReference type="AlphaFoldDB" id="A0A411YED2"/>
<dbReference type="Proteomes" id="UP000291469">
    <property type="component" value="Chromosome"/>
</dbReference>
<dbReference type="Pfam" id="PF07883">
    <property type="entry name" value="Cupin_2"/>
    <property type="match status" value="1"/>
</dbReference>
<dbReference type="OrthoDB" id="9794183at2"/>
<dbReference type="InterPro" id="IPR013096">
    <property type="entry name" value="Cupin_2"/>
</dbReference>
<dbReference type="EMBL" id="CP036402">
    <property type="protein sequence ID" value="QBI19575.1"/>
    <property type="molecule type" value="Genomic_DNA"/>
</dbReference>
<protein>
    <submittedName>
        <fullName evidence="2">Cupin domain-containing protein</fullName>
    </submittedName>
</protein>
<feature type="domain" description="Cupin type-2" evidence="1">
    <location>
        <begin position="41"/>
        <end position="95"/>
    </location>
</feature>
<sequence length="122" mass="13339">MPMEEPRSLEECFASFDERWQPRIVTRVNDYDVKIAHVEGEYVEHVHDDTDEYFHVLAGELTLTLPGEGRSVVIAAGEVFTVPRGVSHQPSAAPGTRILMFEPRGTLNDGDLGGGTAGEAVS</sequence>
<dbReference type="KEGG" id="erz:ER308_08435"/>
<dbReference type="PANTHER" id="PTHR36114:SF1">
    <property type="entry name" value="16.7 KDA PROTEIN IN WHIE LOCUS"/>
    <property type="match status" value="1"/>
</dbReference>
<dbReference type="InterPro" id="IPR011051">
    <property type="entry name" value="RmlC_Cupin_sf"/>
</dbReference>
<reference evidence="2 3" key="1">
    <citation type="submission" date="2019-01" db="EMBL/GenBank/DDBJ databases">
        <title>Egibacter rhizosphaerae EGI 80759T.</title>
        <authorList>
            <person name="Chen D.-D."/>
            <person name="Tian Y."/>
            <person name="Jiao J.-Y."/>
            <person name="Zhang X.-T."/>
            <person name="Zhang Y.-G."/>
            <person name="Zhang Y."/>
            <person name="Xiao M."/>
            <person name="Shu W.-S."/>
            <person name="Li W.-J."/>
        </authorList>
    </citation>
    <scope>NUCLEOTIDE SEQUENCE [LARGE SCALE GENOMIC DNA]</scope>
    <source>
        <strain evidence="2 3">EGI 80759</strain>
    </source>
</reference>
<dbReference type="PANTHER" id="PTHR36114">
    <property type="entry name" value="16.7 KDA PROTEIN IN WHIE LOCUS"/>
    <property type="match status" value="1"/>
</dbReference>
<dbReference type="Gene3D" id="2.60.120.10">
    <property type="entry name" value="Jelly Rolls"/>
    <property type="match status" value="1"/>
</dbReference>
<evidence type="ECO:0000313" key="3">
    <source>
        <dbReference type="Proteomes" id="UP000291469"/>
    </source>
</evidence>
<dbReference type="CDD" id="cd02226">
    <property type="entry name" value="cupin_YdbB-like"/>
    <property type="match status" value="1"/>
</dbReference>
<keyword evidence="3" id="KW-1185">Reference proteome</keyword>
<name>A0A411YED2_9ACTN</name>
<proteinExistence type="predicted"/>
<dbReference type="InterPro" id="IPR014710">
    <property type="entry name" value="RmlC-like_jellyroll"/>
</dbReference>
<evidence type="ECO:0000259" key="1">
    <source>
        <dbReference type="Pfam" id="PF07883"/>
    </source>
</evidence>
<gene>
    <name evidence="2" type="ORF">ER308_08435</name>
</gene>